<reference evidence="3 4" key="2">
    <citation type="submission" date="2015-05" db="EMBL/GenBank/DDBJ databases">
        <authorList>
            <person name="Morales-Cruz A."/>
            <person name="Amrine K.C."/>
            <person name="Cantu D."/>
        </authorList>
    </citation>
    <scope>NUCLEOTIDE SEQUENCE [LARGE SCALE GENOMIC DNA]</scope>
    <source>
        <strain evidence="3">DA912</strain>
    </source>
</reference>
<name>A0A0G2I4I5_9PEZI</name>
<dbReference type="SUPFAM" id="SSF51322">
    <property type="entry name" value="Cyanovirin-N"/>
    <property type="match status" value="1"/>
</dbReference>
<sequence>MKVCTIAALAALGFFGTSSAAKGYLDSCHNFDVHDLIGETGRAVVMYAECENINGDYVKTNLDLNTCFGWGPDCQFSYPDKDFSSTCTHCENPWQHEDQFGKTFSCTGYCDKKDENGKQQNIADINLNDYIGNNNGTLHCSQNF</sequence>
<reference evidence="3 4" key="1">
    <citation type="submission" date="2015-05" db="EMBL/GenBank/DDBJ databases">
        <title>Distinctive expansion of gene families associated with plant cell wall degradation and secondary metabolism in the genomes of grapevine trunk pathogens.</title>
        <authorList>
            <person name="Lawrence D.P."/>
            <person name="Travadon R."/>
            <person name="Rolshausen P.E."/>
            <person name="Baumgartner K."/>
        </authorList>
    </citation>
    <scope>NUCLEOTIDE SEQUENCE [LARGE SCALE GENOMIC DNA]</scope>
    <source>
        <strain evidence="3">DA912</strain>
    </source>
</reference>
<organism evidence="3 4">
    <name type="scientific">Diaporthe ampelina</name>
    <dbReference type="NCBI Taxonomy" id="1214573"/>
    <lineage>
        <taxon>Eukaryota</taxon>
        <taxon>Fungi</taxon>
        <taxon>Dikarya</taxon>
        <taxon>Ascomycota</taxon>
        <taxon>Pezizomycotina</taxon>
        <taxon>Sordariomycetes</taxon>
        <taxon>Sordariomycetidae</taxon>
        <taxon>Diaporthales</taxon>
        <taxon>Diaporthaceae</taxon>
        <taxon>Diaporthe</taxon>
    </lineage>
</organism>
<protein>
    <submittedName>
        <fullName evidence="3">Putative glutamine-serine-proline rich</fullName>
    </submittedName>
</protein>
<dbReference type="Pfam" id="PF08881">
    <property type="entry name" value="CVNH"/>
    <property type="match status" value="1"/>
</dbReference>
<evidence type="ECO:0000259" key="2">
    <source>
        <dbReference type="SMART" id="SM01111"/>
    </source>
</evidence>
<dbReference type="AlphaFoldDB" id="A0A0G2I4I5"/>
<gene>
    <name evidence="3" type="ORF">UCDDA912_g05177</name>
</gene>
<dbReference type="Gene3D" id="2.30.60.10">
    <property type="entry name" value="Cyanovirin-N"/>
    <property type="match status" value="1"/>
</dbReference>
<evidence type="ECO:0000256" key="1">
    <source>
        <dbReference type="SAM" id="SignalP"/>
    </source>
</evidence>
<dbReference type="InterPro" id="IPR036673">
    <property type="entry name" value="Cyanovirin-N_sf"/>
</dbReference>
<comment type="caution">
    <text evidence="3">The sequence shown here is derived from an EMBL/GenBank/DDBJ whole genome shotgun (WGS) entry which is preliminary data.</text>
</comment>
<accession>A0A0G2I4I5</accession>
<feature type="signal peptide" evidence="1">
    <location>
        <begin position="1"/>
        <end position="20"/>
    </location>
</feature>
<dbReference type="OrthoDB" id="2947935at2759"/>
<keyword evidence="4" id="KW-1185">Reference proteome</keyword>
<evidence type="ECO:0000313" key="3">
    <source>
        <dbReference type="EMBL" id="KKY34815.1"/>
    </source>
</evidence>
<proteinExistence type="predicted"/>
<dbReference type="InterPro" id="IPR011058">
    <property type="entry name" value="Cyanovirin-N"/>
</dbReference>
<dbReference type="Proteomes" id="UP000034680">
    <property type="component" value="Unassembled WGS sequence"/>
</dbReference>
<feature type="domain" description="Cyanovirin-N" evidence="2">
    <location>
        <begin position="23"/>
        <end position="140"/>
    </location>
</feature>
<dbReference type="EMBL" id="LCUC01000183">
    <property type="protein sequence ID" value="KKY34815.1"/>
    <property type="molecule type" value="Genomic_DNA"/>
</dbReference>
<feature type="chain" id="PRO_5002545735" evidence="1">
    <location>
        <begin position="21"/>
        <end position="144"/>
    </location>
</feature>
<keyword evidence="1" id="KW-0732">Signal</keyword>
<dbReference type="SMART" id="SM01111">
    <property type="entry name" value="CVNH"/>
    <property type="match status" value="1"/>
</dbReference>
<evidence type="ECO:0000313" key="4">
    <source>
        <dbReference type="Proteomes" id="UP000034680"/>
    </source>
</evidence>